<comment type="caution">
    <text evidence="2">The sequence shown here is derived from an EMBL/GenBank/DDBJ whole genome shotgun (WGS) entry which is preliminary data.</text>
</comment>
<dbReference type="Proteomes" id="UP000823399">
    <property type="component" value="Unassembled WGS sequence"/>
</dbReference>
<evidence type="ECO:0000313" key="2">
    <source>
        <dbReference type="EMBL" id="KAG2103478.1"/>
    </source>
</evidence>
<dbReference type="RefSeq" id="XP_041290572.1">
    <property type="nucleotide sequence ID" value="XM_041444168.1"/>
</dbReference>
<proteinExistence type="predicted"/>
<dbReference type="EMBL" id="JABBWM010000044">
    <property type="protein sequence ID" value="KAG2103478.1"/>
    <property type="molecule type" value="Genomic_DNA"/>
</dbReference>
<gene>
    <name evidence="2" type="ORF">F5147DRAFT_838574</name>
</gene>
<feature type="compositionally biased region" description="Basic and acidic residues" evidence="1">
    <location>
        <begin position="1"/>
        <end position="25"/>
    </location>
</feature>
<protein>
    <submittedName>
        <fullName evidence="2">Uncharacterized protein</fullName>
    </submittedName>
</protein>
<dbReference type="AlphaFoldDB" id="A0A9P7F3L8"/>
<sequence length="75" mass="8499">MAYRDPQHVQQDEQDRNPGIKENHFADYNASGDIPDTAIDIRPPIPPPSPQHVISQRSLSQTHHHTLMIAVFSHP</sequence>
<dbReference type="GeneID" id="64706427"/>
<feature type="compositionally biased region" description="Low complexity" evidence="1">
    <location>
        <begin position="33"/>
        <end position="42"/>
    </location>
</feature>
<feature type="region of interest" description="Disordered" evidence="1">
    <location>
        <begin position="1"/>
        <end position="53"/>
    </location>
</feature>
<evidence type="ECO:0000313" key="3">
    <source>
        <dbReference type="Proteomes" id="UP000823399"/>
    </source>
</evidence>
<accession>A0A9P7F3L8</accession>
<name>A0A9P7F3L8_9AGAM</name>
<organism evidence="2 3">
    <name type="scientific">Suillus discolor</name>
    <dbReference type="NCBI Taxonomy" id="1912936"/>
    <lineage>
        <taxon>Eukaryota</taxon>
        <taxon>Fungi</taxon>
        <taxon>Dikarya</taxon>
        <taxon>Basidiomycota</taxon>
        <taxon>Agaricomycotina</taxon>
        <taxon>Agaricomycetes</taxon>
        <taxon>Agaricomycetidae</taxon>
        <taxon>Boletales</taxon>
        <taxon>Suillineae</taxon>
        <taxon>Suillaceae</taxon>
        <taxon>Suillus</taxon>
    </lineage>
</organism>
<keyword evidence="3" id="KW-1185">Reference proteome</keyword>
<evidence type="ECO:0000256" key="1">
    <source>
        <dbReference type="SAM" id="MobiDB-lite"/>
    </source>
</evidence>
<reference evidence="2" key="1">
    <citation type="journal article" date="2020" name="New Phytol.">
        <title>Comparative genomics reveals dynamic genome evolution in host specialist ectomycorrhizal fungi.</title>
        <authorList>
            <person name="Lofgren L.A."/>
            <person name="Nguyen N.H."/>
            <person name="Vilgalys R."/>
            <person name="Ruytinx J."/>
            <person name="Liao H.L."/>
            <person name="Branco S."/>
            <person name="Kuo A."/>
            <person name="LaButti K."/>
            <person name="Lipzen A."/>
            <person name="Andreopoulos W."/>
            <person name="Pangilinan J."/>
            <person name="Riley R."/>
            <person name="Hundley H."/>
            <person name="Na H."/>
            <person name="Barry K."/>
            <person name="Grigoriev I.V."/>
            <person name="Stajich J.E."/>
            <person name="Kennedy P.G."/>
        </authorList>
    </citation>
    <scope>NUCLEOTIDE SEQUENCE</scope>
    <source>
        <strain evidence="2">FC423</strain>
    </source>
</reference>